<organism evidence="2 3">
    <name type="scientific">Terribacillus saccharophilus</name>
    <dbReference type="NCBI Taxonomy" id="361277"/>
    <lineage>
        <taxon>Bacteria</taxon>
        <taxon>Bacillati</taxon>
        <taxon>Bacillota</taxon>
        <taxon>Bacilli</taxon>
        <taxon>Bacillales</taxon>
        <taxon>Bacillaceae</taxon>
        <taxon>Terribacillus</taxon>
    </lineage>
</organism>
<dbReference type="SUPFAM" id="SSF52540">
    <property type="entry name" value="P-loop containing nucleoside triphosphate hydrolases"/>
    <property type="match status" value="1"/>
</dbReference>
<name>A0ABX4GYI2_9BACI</name>
<reference evidence="2 3" key="1">
    <citation type="submission" date="2017-07" db="EMBL/GenBank/DDBJ databases">
        <title>Isolation and whole genome analysis of endospore-forming bacteria from heroin.</title>
        <authorList>
            <person name="Kalinowski J."/>
            <person name="Ahrens B."/>
            <person name="Al-Dilaimi A."/>
            <person name="Winkler A."/>
            <person name="Wibberg D."/>
            <person name="Schleenbecker U."/>
            <person name="Ruckert C."/>
            <person name="Wolfel R."/>
            <person name="Grass G."/>
        </authorList>
    </citation>
    <scope>NUCLEOTIDE SEQUENCE [LARGE SCALE GENOMIC DNA]</scope>
    <source>
        <strain evidence="2 3">7517-1</strain>
    </source>
</reference>
<feature type="domain" description="AAA+ ATPase" evidence="1">
    <location>
        <begin position="393"/>
        <end position="606"/>
    </location>
</feature>
<gene>
    <name evidence="2" type="ORF">CHH48_09870</name>
</gene>
<keyword evidence="3" id="KW-1185">Reference proteome</keyword>
<accession>A0ABX4GYI2</accession>
<dbReference type="RefSeq" id="WP_095218977.1">
    <property type="nucleotide sequence ID" value="NZ_NPBJ01000018.1"/>
</dbReference>
<dbReference type="PANTHER" id="PTHR37291">
    <property type="entry name" value="5-METHYLCYTOSINE-SPECIFIC RESTRICTION ENZYME B"/>
    <property type="match status" value="1"/>
</dbReference>
<dbReference type="EMBL" id="NPBJ01000018">
    <property type="protein sequence ID" value="PAD99935.1"/>
    <property type="molecule type" value="Genomic_DNA"/>
</dbReference>
<dbReference type="Proteomes" id="UP000216852">
    <property type="component" value="Unassembled WGS sequence"/>
</dbReference>
<evidence type="ECO:0000313" key="2">
    <source>
        <dbReference type="EMBL" id="PAD99935.1"/>
    </source>
</evidence>
<sequence>MENLIQAAREFNLDEDFIVESENKRQEFIRRFPLESLSQMPVNEYADTSTRDAFIYWLEHKEVLGGIGGGNASKFGIYRSGKGEYCMGASTKKKILTGEDLENEYGKLRNQIVTNLNLAAENRIEEIEFTKLRVWPMVMLKILNIYYPEKFFNVYAKKVLDPLAEELHISTELLKQRPINYIQLQHLEYKHLRELEPFKDWDYVKLSQFIWKRYGEKKRPKHWLIEHRYEERDYLSDYTERGMVSLPLIRQDISSYLSSDDFSFLDEIKDEKDKEALEAFLKLDKGDIVGVKTTYSERLEDGSLTYILKIAAVGKVKSRVSESYAFDEKLGHTIPVEWMDVDERLLPGYGGFRDRIHQITKKRHIKKMFNKLETMEDPVPEEDVQTLVNEYSGPLNTIYFGPPGTGKTYNIARRVVEIVEGSSEEVDARKHFKDLQNLSQVKFVTFHQSFSYEDFIEGLRSDGKAGFKPEDGTLKRIVMEALYEGLKKKENAEMYLSRKQEVIKALQDNEAFDFTTASRYVLVIDEINRANISKVFGELITLLEDDKRLTAQNETMIQLPYSRDPFILPPNFYIIGTMNTADRSISLLDTALRRRFSFEEMMPKPSLLQPIENIDLPALLEMMNRRIEVLFDRDHMIGHAYFMNAEMEEDVYQVLLTKVVPLLQEYFYDDWEKIGLVLGGLGASEDEPCIVYQEKIDLQKLFKDTAMLSALDLPVKYRIKKTIKLRDVQRIYEL</sequence>
<dbReference type="InterPro" id="IPR003593">
    <property type="entry name" value="AAA+_ATPase"/>
</dbReference>
<dbReference type="Gene3D" id="3.40.50.300">
    <property type="entry name" value="P-loop containing nucleotide triphosphate hydrolases"/>
    <property type="match status" value="1"/>
</dbReference>
<evidence type="ECO:0000313" key="3">
    <source>
        <dbReference type="Proteomes" id="UP000216852"/>
    </source>
</evidence>
<dbReference type="InterPro" id="IPR011704">
    <property type="entry name" value="ATPase_dyneun-rel_AAA"/>
</dbReference>
<protein>
    <recommendedName>
        <fullName evidence="1">AAA+ ATPase domain-containing protein</fullName>
    </recommendedName>
</protein>
<comment type="caution">
    <text evidence="2">The sequence shown here is derived from an EMBL/GenBank/DDBJ whole genome shotgun (WGS) entry which is preliminary data.</text>
</comment>
<dbReference type="PANTHER" id="PTHR37291:SF1">
    <property type="entry name" value="TYPE IV METHYL-DIRECTED RESTRICTION ENZYME ECOKMCRB SUBUNIT"/>
    <property type="match status" value="1"/>
</dbReference>
<dbReference type="SMART" id="SM00382">
    <property type="entry name" value="AAA"/>
    <property type="match status" value="1"/>
</dbReference>
<proteinExistence type="predicted"/>
<dbReference type="InterPro" id="IPR052934">
    <property type="entry name" value="Methyl-DNA_Rec/Restrict_Enz"/>
</dbReference>
<dbReference type="InterPro" id="IPR027417">
    <property type="entry name" value="P-loop_NTPase"/>
</dbReference>
<dbReference type="Pfam" id="PF07728">
    <property type="entry name" value="AAA_5"/>
    <property type="match status" value="1"/>
</dbReference>
<evidence type="ECO:0000259" key="1">
    <source>
        <dbReference type="SMART" id="SM00382"/>
    </source>
</evidence>